<sequence length="245" mass="28189">MAKHSKLHKSQTQNRNWEGTDYDRTKFETYLSLYPVSTIRLNAGILVLFFLNVFLIIPILSAPYEPLYAYLLFPPLAVMNGWALAMMAIPRRLQLNYILFRGVFGIVASLGLMLATQKFAYSSLELTTPWYAIGSFAVYGFALYHYVRSHLRKLRTPPEKKQQEERKGLHLLPLTMIAGLGYLLANLSLMFVSENTVVIVLMCVYSMLAFVLFHFIMELHRYYWIRRIHQGSSAPNGDQQTAQHG</sequence>
<feature type="transmembrane region" description="Helical" evidence="1">
    <location>
        <begin position="168"/>
        <end position="191"/>
    </location>
</feature>
<organism evidence="2 3">
    <name type="scientific">Paenibacillus urinalis</name>
    <dbReference type="NCBI Taxonomy" id="521520"/>
    <lineage>
        <taxon>Bacteria</taxon>
        <taxon>Bacillati</taxon>
        <taxon>Bacillota</taxon>
        <taxon>Bacilli</taxon>
        <taxon>Bacillales</taxon>
        <taxon>Paenibacillaceae</taxon>
        <taxon>Paenibacillus</taxon>
    </lineage>
</organism>
<keyword evidence="1" id="KW-0472">Membrane</keyword>
<dbReference type="RefSeq" id="WP_238546342.1">
    <property type="nucleotide sequence ID" value="NZ_CP118106.1"/>
</dbReference>
<feature type="transmembrane region" description="Helical" evidence="1">
    <location>
        <begin position="197"/>
        <end position="217"/>
    </location>
</feature>
<name>A0ABY7XB56_9BACL</name>
<accession>A0ABY7XB56</accession>
<proteinExistence type="predicted"/>
<keyword evidence="1" id="KW-0812">Transmembrane</keyword>
<evidence type="ECO:0000313" key="3">
    <source>
        <dbReference type="Proteomes" id="UP001221519"/>
    </source>
</evidence>
<evidence type="ECO:0000256" key="1">
    <source>
        <dbReference type="SAM" id="Phobius"/>
    </source>
</evidence>
<feature type="transmembrane region" description="Helical" evidence="1">
    <location>
        <begin position="67"/>
        <end position="86"/>
    </location>
</feature>
<feature type="transmembrane region" description="Helical" evidence="1">
    <location>
        <begin position="41"/>
        <end position="61"/>
    </location>
</feature>
<gene>
    <name evidence="2" type="ORF">PUW25_02550</name>
</gene>
<dbReference type="Proteomes" id="UP001221519">
    <property type="component" value="Chromosome"/>
</dbReference>
<evidence type="ECO:0000313" key="2">
    <source>
        <dbReference type="EMBL" id="WDI02889.1"/>
    </source>
</evidence>
<protein>
    <submittedName>
        <fullName evidence="2">Uncharacterized protein</fullName>
    </submittedName>
</protein>
<keyword evidence="3" id="KW-1185">Reference proteome</keyword>
<feature type="transmembrane region" description="Helical" evidence="1">
    <location>
        <begin position="98"/>
        <end position="116"/>
    </location>
</feature>
<reference evidence="2 3" key="1">
    <citation type="submission" date="2023-02" db="EMBL/GenBank/DDBJ databases">
        <title>Pathogen: clinical or host-associated sample.</title>
        <authorList>
            <person name="Hergert J."/>
            <person name="Casey R."/>
            <person name="Wagner J."/>
            <person name="Young E.L."/>
            <person name="Oakeson K.F."/>
        </authorList>
    </citation>
    <scope>NUCLEOTIDE SEQUENCE [LARGE SCALE GENOMIC DNA]</scope>
    <source>
        <strain evidence="2 3">2022CK-00829</strain>
    </source>
</reference>
<keyword evidence="1" id="KW-1133">Transmembrane helix</keyword>
<dbReference type="EMBL" id="CP118108">
    <property type="protein sequence ID" value="WDI02889.1"/>
    <property type="molecule type" value="Genomic_DNA"/>
</dbReference>
<feature type="transmembrane region" description="Helical" evidence="1">
    <location>
        <begin position="128"/>
        <end position="147"/>
    </location>
</feature>